<accession>A0ABT2MJ32</accession>
<sequence>MRSHPNPPLAAKIERIIYELSLNLMKIFDSKHPKTLEELFGDILFSGQMTKSDRYRLRTAILRNSLTEEHQDIINRLIYSTKRGRLRMMD</sequence>
<reference evidence="1 2" key="1">
    <citation type="journal article" date="2022" name="Front. Microbiol.">
        <title>High genomic differentiation and limited gene flow indicate recent cryptic speciation within the genus Laspinema (cyanobacteria).</title>
        <authorList>
            <person name="Stanojkovic A."/>
            <person name="Skoupy S."/>
            <person name="Skaloud P."/>
            <person name="Dvorak P."/>
        </authorList>
    </citation>
    <scope>NUCLEOTIDE SEQUENCE [LARGE SCALE GENOMIC DNA]</scope>
    <source>
        <strain evidence="1 2">D2a</strain>
    </source>
</reference>
<dbReference type="Proteomes" id="UP001525890">
    <property type="component" value="Unassembled WGS sequence"/>
</dbReference>
<keyword evidence="2" id="KW-1185">Reference proteome</keyword>
<evidence type="ECO:0000313" key="2">
    <source>
        <dbReference type="Proteomes" id="UP001525890"/>
    </source>
</evidence>
<gene>
    <name evidence="1" type="ORF">NG799_00215</name>
</gene>
<organism evidence="1 2">
    <name type="scientific">Laspinema palackyanum D2a</name>
    <dbReference type="NCBI Taxonomy" id="2953684"/>
    <lineage>
        <taxon>Bacteria</taxon>
        <taxon>Bacillati</taxon>
        <taxon>Cyanobacteriota</taxon>
        <taxon>Cyanophyceae</taxon>
        <taxon>Oscillatoriophycideae</taxon>
        <taxon>Oscillatoriales</taxon>
        <taxon>Laspinemataceae</taxon>
        <taxon>Laspinema</taxon>
        <taxon>Laspinema palackyanum</taxon>
    </lineage>
</organism>
<proteinExistence type="predicted"/>
<protein>
    <submittedName>
        <fullName evidence="1">Uncharacterized protein</fullName>
    </submittedName>
</protein>
<name>A0ABT2MJ32_9CYAN</name>
<evidence type="ECO:0000313" key="1">
    <source>
        <dbReference type="EMBL" id="MCT7964750.1"/>
    </source>
</evidence>
<dbReference type="EMBL" id="JAMXFF010000001">
    <property type="protein sequence ID" value="MCT7964750.1"/>
    <property type="molecule type" value="Genomic_DNA"/>
</dbReference>
<comment type="caution">
    <text evidence="1">The sequence shown here is derived from an EMBL/GenBank/DDBJ whole genome shotgun (WGS) entry which is preliminary data.</text>
</comment>